<organism evidence="3 4">
    <name type="scientific">Corynebacterium renale</name>
    <dbReference type="NCBI Taxonomy" id="1724"/>
    <lineage>
        <taxon>Bacteria</taxon>
        <taxon>Bacillati</taxon>
        <taxon>Actinomycetota</taxon>
        <taxon>Actinomycetes</taxon>
        <taxon>Mycobacteriales</taxon>
        <taxon>Corynebacteriaceae</taxon>
        <taxon>Corynebacterium</taxon>
    </lineage>
</organism>
<feature type="transmembrane region" description="Helical" evidence="2">
    <location>
        <begin position="398"/>
        <end position="420"/>
    </location>
</feature>
<proteinExistence type="predicted"/>
<evidence type="ECO:0000256" key="1">
    <source>
        <dbReference type="SAM" id="MobiDB-lite"/>
    </source>
</evidence>
<feature type="transmembrane region" description="Helical" evidence="2">
    <location>
        <begin position="31"/>
        <end position="52"/>
    </location>
</feature>
<protein>
    <submittedName>
        <fullName evidence="3">Uncharacterized protein</fullName>
    </submittedName>
</protein>
<evidence type="ECO:0000313" key="3">
    <source>
        <dbReference type="EMBL" id="PFG27201.1"/>
    </source>
</evidence>
<reference evidence="3 4" key="1">
    <citation type="submission" date="2017-10" db="EMBL/GenBank/DDBJ databases">
        <title>Sequencing the genomes of 1000 actinobacteria strains.</title>
        <authorList>
            <person name="Klenk H.-P."/>
        </authorList>
    </citation>
    <scope>NUCLEOTIDE SEQUENCE [LARGE SCALE GENOMIC DNA]</scope>
    <source>
        <strain evidence="3 4">DSM 20688</strain>
    </source>
</reference>
<dbReference type="OrthoDB" id="3251757at2"/>
<keyword evidence="2" id="KW-0812">Transmembrane</keyword>
<feature type="transmembrane region" description="Helical" evidence="2">
    <location>
        <begin position="6"/>
        <end position="24"/>
    </location>
</feature>
<keyword evidence="4" id="KW-1185">Reference proteome</keyword>
<evidence type="ECO:0000313" key="4">
    <source>
        <dbReference type="Proteomes" id="UP000221653"/>
    </source>
</evidence>
<keyword evidence="2" id="KW-0472">Membrane</keyword>
<dbReference type="Pfam" id="PF20176">
    <property type="entry name" value="DUF6541"/>
    <property type="match status" value="1"/>
</dbReference>
<feature type="transmembrane region" description="Helical" evidence="2">
    <location>
        <begin position="205"/>
        <end position="229"/>
    </location>
</feature>
<accession>A0A2A9DLE9</accession>
<dbReference type="RefSeq" id="WP_143341369.1">
    <property type="nucleotide sequence ID" value="NZ_LS483464.1"/>
</dbReference>
<feature type="region of interest" description="Disordered" evidence="1">
    <location>
        <begin position="732"/>
        <end position="755"/>
    </location>
</feature>
<name>A0A2A9DLE9_9CORY</name>
<feature type="transmembrane region" description="Helical" evidence="2">
    <location>
        <begin position="290"/>
        <end position="323"/>
    </location>
</feature>
<feature type="transmembrane region" description="Helical" evidence="2">
    <location>
        <begin position="241"/>
        <end position="259"/>
    </location>
</feature>
<feature type="transmembrane region" description="Helical" evidence="2">
    <location>
        <begin position="497"/>
        <end position="517"/>
    </location>
</feature>
<dbReference type="AlphaFoldDB" id="A0A2A9DLE9"/>
<comment type="caution">
    <text evidence="3">The sequence shown here is derived from an EMBL/GenBank/DDBJ whole genome shotgun (WGS) entry which is preliminary data.</text>
</comment>
<sequence length="755" mass="82217">MDIVSATFYTLAVISVPGFVVSLLTGVGFGWSLVASIPVTFGIYGLCAWAAGEMGVEYQSALVPALIVSVVVATAWGIGVHWQRIKGNWESLRTKDYDSVQAALRRHWQPRVIVPAIGVVAGAWTLVARGFRQLEETPGGLDNIFQGWDVQWHANVVRWIVEEGVASPTKMGALQFIESQEHLYYPSAWHAAAALLPEVTSMSTIAATNAMGLVVPAIGFPLTAAVVAWKIVGNRGLTAQIAAALAGVMVFASPVLFWIGHYVGAWPYVAAMSLVGPVIGLFMRVPFAPASAFVAALSMAGVVQLHPAPITVVVLVVALWWLLYQVWRPAVPGWKGRLRDLCWLAGTGIVGVVILIPQLFSGSSATEEVASFTAFEDVSRSESWWQAIRMETRHVDEFGQIAVEWILIAAVVGAVAVLVWRGNAWALAFTGLSIALTAHSFRPFETAVGDLLTAITSLHYNTGHRLIMPVALFVFAFAAIGVSVVIRLITLGPWQKVAAFSTPASLIVATAAGWGAWAAYSQQTKDGEEWAIQSARTDGRMVSQADLKAWDWLARQPHAYEGYIAGEPADGMGWMYAYNGLPSLFRHYYWPLPKESSNTDLLFWRPNVLGHGDHGDPMAENAVDAAARNQNVHFFYTSPPNFWDFQRPSWPLLEGLWTSPGVTLVYADGDIHIWAINSAFTDKEIAAMRASAPHSLPPALSEQYASQLGEDQRYHRPTTKFEERPDNLVLLDDTTSGGVLSDEAQRRGLGIPTPH</sequence>
<gene>
    <name evidence="3" type="ORF">ATK06_0251</name>
</gene>
<dbReference type="EMBL" id="PDJF01000001">
    <property type="protein sequence ID" value="PFG27201.1"/>
    <property type="molecule type" value="Genomic_DNA"/>
</dbReference>
<keyword evidence="2" id="KW-1133">Transmembrane helix</keyword>
<dbReference type="InterPro" id="IPR046671">
    <property type="entry name" value="DUF6541"/>
</dbReference>
<dbReference type="STRING" id="1724.GCA_001044175_01527"/>
<dbReference type="Proteomes" id="UP000221653">
    <property type="component" value="Unassembled WGS sequence"/>
</dbReference>
<feature type="transmembrane region" description="Helical" evidence="2">
    <location>
        <begin position="343"/>
        <end position="360"/>
    </location>
</feature>
<feature type="transmembrane region" description="Helical" evidence="2">
    <location>
        <begin position="466"/>
        <end position="490"/>
    </location>
</feature>
<evidence type="ECO:0000256" key="2">
    <source>
        <dbReference type="SAM" id="Phobius"/>
    </source>
</evidence>
<feature type="transmembrane region" description="Helical" evidence="2">
    <location>
        <begin position="58"/>
        <end position="78"/>
    </location>
</feature>
<feature type="transmembrane region" description="Helical" evidence="2">
    <location>
        <begin position="265"/>
        <end position="283"/>
    </location>
</feature>